<dbReference type="EMBL" id="CAACVG010012164">
    <property type="protein sequence ID" value="VEN59763.1"/>
    <property type="molecule type" value="Genomic_DNA"/>
</dbReference>
<keyword evidence="2" id="KW-1185">Reference proteome</keyword>
<sequence>MAKKGKERKKKACKQSQALEAGEVNTVNRWSLTGTKKFDRCNRI</sequence>
<organism evidence="1 2">
    <name type="scientific">Callosobruchus maculatus</name>
    <name type="common">Southern cowpea weevil</name>
    <name type="synonym">Pulse bruchid</name>
    <dbReference type="NCBI Taxonomy" id="64391"/>
    <lineage>
        <taxon>Eukaryota</taxon>
        <taxon>Metazoa</taxon>
        <taxon>Ecdysozoa</taxon>
        <taxon>Arthropoda</taxon>
        <taxon>Hexapoda</taxon>
        <taxon>Insecta</taxon>
        <taxon>Pterygota</taxon>
        <taxon>Neoptera</taxon>
        <taxon>Endopterygota</taxon>
        <taxon>Coleoptera</taxon>
        <taxon>Polyphaga</taxon>
        <taxon>Cucujiformia</taxon>
        <taxon>Chrysomeloidea</taxon>
        <taxon>Chrysomelidae</taxon>
        <taxon>Bruchinae</taxon>
        <taxon>Bruchini</taxon>
        <taxon>Callosobruchus</taxon>
    </lineage>
</organism>
<dbReference type="AlphaFoldDB" id="A0A653DHT7"/>
<name>A0A653DHT7_CALMS</name>
<dbReference type="Proteomes" id="UP000410492">
    <property type="component" value="Unassembled WGS sequence"/>
</dbReference>
<accession>A0A653DHT7</accession>
<gene>
    <name evidence="1" type="ORF">CALMAC_LOCUS17669</name>
</gene>
<proteinExistence type="predicted"/>
<evidence type="ECO:0000313" key="1">
    <source>
        <dbReference type="EMBL" id="VEN59763.1"/>
    </source>
</evidence>
<reference evidence="1 2" key="1">
    <citation type="submission" date="2019-01" db="EMBL/GenBank/DDBJ databases">
        <authorList>
            <person name="Sayadi A."/>
        </authorList>
    </citation>
    <scope>NUCLEOTIDE SEQUENCE [LARGE SCALE GENOMIC DNA]</scope>
</reference>
<evidence type="ECO:0000313" key="2">
    <source>
        <dbReference type="Proteomes" id="UP000410492"/>
    </source>
</evidence>
<protein>
    <submittedName>
        <fullName evidence="1">Uncharacterized protein</fullName>
    </submittedName>
</protein>